<comment type="similarity">
    <text evidence="1">Belongs to the ustYa family.</text>
</comment>
<feature type="transmembrane region" description="Helical" evidence="3">
    <location>
        <begin position="544"/>
        <end position="563"/>
    </location>
</feature>
<dbReference type="PROSITE" id="PS00036">
    <property type="entry name" value="BZIP_BASIC"/>
    <property type="match status" value="1"/>
</dbReference>
<dbReference type="GO" id="GO:0043386">
    <property type="term" value="P:mycotoxin biosynthetic process"/>
    <property type="evidence" value="ECO:0007669"/>
    <property type="project" value="InterPro"/>
</dbReference>
<feature type="region of interest" description="Disordered" evidence="2">
    <location>
        <begin position="191"/>
        <end position="233"/>
    </location>
</feature>
<feature type="compositionally biased region" description="Polar residues" evidence="2">
    <location>
        <begin position="122"/>
        <end position="138"/>
    </location>
</feature>
<protein>
    <recommendedName>
        <fullName evidence="4">BZIP domain-containing protein</fullName>
    </recommendedName>
</protein>
<evidence type="ECO:0000259" key="4">
    <source>
        <dbReference type="PROSITE" id="PS00036"/>
    </source>
</evidence>
<accession>A0A4Q4TG86</accession>
<dbReference type="InterPro" id="IPR021765">
    <property type="entry name" value="UstYa-like"/>
</dbReference>
<dbReference type="EMBL" id="QJNU01000151">
    <property type="protein sequence ID" value="RYP05871.1"/>
    <property type="molecule type" value="Genomic_DNA"/>
</dbReference>
<feature type="domain" description="BZIP" evidence="4">
    <location>
        <begin position="62"/>
        <end position="76"/>
    </location>
</feature>
<evidence type="ECO:0000256" key="2">
    <source>
        <dbReference type="SAM" id="MobiDB-lite"/>
    </source>
</evidence>
<comment type="caution">
    <text evidence="5">The sequence shown here is derived from an EMBL/GenBank/DDBJ whole genome shotgun (WGS) entry which is preliminary data.</text>
</comment>
<proteinExistence type="inferred from homology"/>
<dbReference type="CDD" id="cd14688">
    <property type="entry name" value="bZIP_YAP"/>
    <property type="match status" value="1"/>
</dbReference>
<feature type="compositionally biased region" description="Basic and acidic residues" evidence="2">
    <location>
        <begin position="798"/>
        <end position="810"/>
    </location>
</feature>
<keyword evidence="3" id="KW-0812">Transmembrane</keyword>
<name>A0A4Q4TG86_9PEZI</name>
<sequence>MNDFDPSFSDLGATLSKGFGHPNVSSSLPSHPYCDAQLETSPSQMQWTGPIVHAEFQKDDIKRAKNRLAQRRYRDRQNRQSVSGSKPGTRGNVEAQPSRKHSALLPDRPANFQDWGFDRQKNSSAVPDSHPSTLGSTSLSDLESSALVLMTHVNLESLGNLDDWVAQLSNEELASGPEVDFLDPEDESYLVSPATDRTGKGQPGGNPAAHGHEKSDSDSCTSAARRPRQLPWPPKASSWLGDVVVDRVSLEERMGAVLKAAEQAGFDSFDDVATSYYTAAFQRGSEPHAAQSASRSYRLRRFLAELHESSKTWVGREAQGYHEERIDTVERAFKDELERMGRAAERGCGSGEGGGGVADARKRCFIADTIGQLLQDETSDSLWRREKRYLQLQFAGIWSFLSKIAQQVEVPELELSRAICRQQQQQSARRKPPYIWVKMNPNSSSKILLAKNFLAALVTICIDFSSADPNQLAPQPKMSLFTHLQRYYRRKANVGYAGLPTLSFSSDGTRLPSDRGSEDRLLGKEHPRELDCYTRRSFWRDPRFLISQAVILCVYVLGLVFVVKGKDKNLRDQGLPFSPAVEVLEYQNTIFSLEDKITEKGKYSGKPSAELDQAWHDLLNAENIILEPEIMKHYGREDIGVAVPEGGGFLGTLNVYHELHCLKRIHQYMYPDYYFSDFTEHQHELNRLHNGEHPEHSPAFAHLGFIDSVRKTTLQWLMKNSEHCIDFLRSSIMCHADIGLITYEWHDESALPVANATSHQCANWEKIEEWTKARTVDMMKPGWLVHPTKGPAFPKGSESGDKLGALEKKPQNHGKIHGGH</sequence>
<keyword evidence="6" id="KW-1185">Reference proteome</keyword>
<dbReference type="GO" id="GO:0003700">
    <property type="term" value="F:DNA-binding transcription factor activity"/>
    <property type="evidence" value="ECO:0007669"/>
    <property type="project" value="InterPro"/>
</dbReference>
<feature type="region of interest" description="Disordered" evidence="2">
    <location>
        <begin position="788"/>
        <end position="820"/>
    </location>
</feature>
<organism evidence="5 6">
    <name type="scientific">Monosporascus ibericus</name>
    <dbReference type="NCBI Taxonomy" id="155417"/>
    <lineage>
        <taxon>Eukaryota</taxon>
        <taxon>Fungi</taxon>
        <taxon>Dikarya</taxon>
        <taxon>Ascomycota</taxon>
        <taxon>Pezizomycotina</taxon>
        <taxon>Sordariomycetes</taxon>
        <taxon>Xylariomycetidae</taxon>
        <taxon>Xylariales</taxon>
        <taxon>Xylariales incertae sedis</taxon>
        <taxon>Monosporascus</taxon>
    </lineage>
</organism>
<dbReference type="Pfam" id="PF11807">
    <property type="entry name" value="UstYa"/>
    <property type="match status" value="1"/>
</dbReference>
<dbReference type="STRING" id="155417.A0A4Q4TG86"/>
<evidence type="ECO:0000313" key="6">
    <source>
        <dbReference type="Proteomes" id="UP000293360"/>
    </source>
</evidence>
<dbReference type="PANTHER" id="PTHR33365:SF7">
    <property type="entry name" value="TAT PATHWAY SIGNAL SEQUENCE"/>
    <property type="match status" value="1"/>
</dbReference>
<dbReference type="AlphaFoldDB" id="A0A4Q4TG86"/>
<feature type="compositionally biased region" description="Basic residues" evidence="2">
    <location>
        <begin position="811"/>
        <end position="820"/>
    </location>
</feature>
<dbReference type="InterPro" id="IPR004827">
    <property type="entry name" value="bZIP"/>
</dbReference>
<reference evidence="5 6" key="1">
    <citation type="submission" date="2018-06" db="EMBL/GenBank/DDBJ databases">
        <title>Complete Genomes of Monosporascus.</title>
        <authorList>
            <person name="Robinson A.J."/>
            <person name="Natvig D.O."/>
        </authorList>
    </citation>
    <scope>NUCLEOTIDE SEQUENCE [LARGE SCALE GENOMIC DNA]</scope>
    <source>
        <strain evidence="5 6">CBS 110550</strain>
    </source>
</reference>
<evidence type="ECO:0000313" key="5">
    <source>
        <dbReference type="EMBL" id="RYP05871.1"/>
    </source>
</evidence>
<dbReference type="OrthoDB" id="3687641at2759"/>
<gene>
    <name evidence="5" type="ORF">DL764_003514</name>
</gene>
<keyword evidence="3" id="KW-1133">Transmembrane helix</keyword>
<feature type="region of interest" description="Disordered" evidence="2">
    <location>
        <begin position="68"/>
        <end position="138"/>
    </location>
</feature>
<keyword evidence="3" id="KW-0472">Membrane</keyword>
<evidence type="ECO:0000256" key="1">
    <source>
        <dbReference type="ARBA" id="ARBA00035112"/>
    </source>
</evidence>
<dbReference type="PANTHER" id="PTHR33365">
    <property type="entry name" value="YALI0B05434P"/>
    <property type="match status" value="1"/>
</dbReference>
<evidence type="ECO:0000256" key="3">
    <source>
        <dbReference type="SAM" id="Phobius"/>
    </source>
</evidence>
<dbReference type="Proteomes" id="UP000293360">
    <property type="component" value="Unassembled WGS sequence"/>
</dbReference>